<sequence length="200" mass="22221">MKLISDVMFWISNGLLIPVIVGLIILFVMAVLMLGGLFGSRQHYRRRVAKYGRLFAKVKEDGTAELRKKLEEAAGATPFERVGLHLFTASEAERNYLIGNYELEIERRLSNAKILTKFGPILGLMGTLIPMGPALVGLSTGDISSMAYNMQVAFATTVMGMFASGVGYLSLQIVRGYNHKDLLWLDFLNDTLKDEQAKEI</sequence>
<evidence type="ECO:0000256" key="1">
    <source>
        <dbReference type="ARBA" id="ARBA00004651"/>
    </source>
</evidence>
<feature type="domain" description="MotA/TolQ/ExbB proton channel" evidence="8">
    <location>
        <begin position="101"/>
        <end position="165"/>
    </location>
</feature>
<feature type="transmembrane region" description="Helical" evidence="7">
    <location>
        <begin position="118"/>
        <end position="138"/>
    </location>
</feature>
<dbReference type="Pfam" id="PF01618">
    <property type="entry name" value="MotA_ExbB"/>
    <property type="match status" value="1"/>
</dbReference>
<keyword evidence="6" id="KW-0813">Transport</keyword>
<name>A0A379DHV7_9PORP</name>
<comment type="subcellular location">
    <subcellularLocation>
        <location evidence="1">Cell membrane</location>
        <topology evidence="1">Multi-pass membrane protein</topology>
    </subcellularLocation>
    <subcellularLocation>
        <location evidence="6">Membrane</location>
        <topology evidence="6">Multi-pass membrane protein</topology>
    </subcellularLocation>
</comment>
<organism evidence="9 10">
    <name type="scientific">Porphyromonas macacae</name>
    <dbReference type="NCBI Taxonomy" id="28115"/>
    <lineage>
        <taxon>Bacteria</taxon>
        <taxon>Pseudomonadati</taxon>
        <taxon>Bacteroidota</taxon>
        <taxon>Bacteroidia</taxon>
        <taxon>Bacteroidales</taxon>
        <taxon>Porphyromonadaceae</taxon>
        <taxon>Porphyromonas</taxon>
    </lineage>
</organism>
<gene>
    <name evidence="9" type="ORF">NCTC13100_00410</name>
</gene>
<dbReference type="RefSeq" id="WP_018359432.1">
    <property type="nucleotide sequence ID" value="NZ_UGTI01000001.1"/>
</dbReference>
<evidence type="ECO:0000256" key="2">
    <source>
        <dbReference type="ARBA" id="ARBA00022475"/>
    </source>
</evidence>
<feature type="transmembrane region" description="Helical" evidence="7">
    <location>
        <begin position="15"/>
        <end position="38"/>
    </location>
</feature>
<keyword evidence="3 7" id="KW-0812">Transmembrane</keyword>
<protein>
    <submittedName>
        <fullName evidence="9">MotA/TolQ/ExbB proton channel family</fullName>
    </submittedName>
</protein>
<comment type="similarity">
    <text evidence="6">Belongs to the exbB/tolQ family.</text>
</comment>
<dbReference type="EMBL" id="UGTI01000001">
    <property type="protein sequence ID" value="SUB77295.1"/>
    <property type="molecule type" value="Genomic_DNA"/>
</dbReference>
<keyword evidence="6" id="KW-0653">Protein transport</keyword>
<evidence type="ECO:0000256" key="4">
    <source>
        <dbReference type="ARBA" id="ARBA00022989"/>
    </source>
</evidence>
<reference evidence="9 10" key="1">
    <citation type="submission" date="2018-06" db="EMBL/GenBank/DDBJ databases">
        <authorList>
            <consortium name="Pathogen Informatics"/>
            <person name="Doyle S."/>
        </authorList>
    </citation>
    <scope>NUCLEOTIDE SEQUENCE [LARGE SCALE GENOMIC DNA]</scope>
    <source>
        <strain evidence="9 10">NCTC13100</strain>
    </source>
</reference>
<keyword evidence="5 7" id="KW-0472">Membrane</keyword>
<dbReference type="AlphaFoldDB" id="A0A379DHV7"/>
<dbReference type="Proteomes" id="UP000254263">
    <property type="component" value="Unassembled WGS sequence"/>
</dbReference>
<dbReference type="InterPro" id="IPR050790">
    <property type="entry name" value="ExbB/TolQ_transport"/>
</dbReference>
<dbReference type="GO" id="GO:0017038">
    <property type="term" value="P:protein import"/>
    <property type="evidence" value="ECO:0007669"/>
    <property type="project" value="TreeGrafter"/>
</dbReference>
<accession>A0A379DHV7</accession>
<dbReference type="InterPro" id="IPR002898">
    <property type="entry name" value="MotA_ExbB_proton_chnl"/>
</dbReference>
<keyword evidence="4 7" id="KW-1133">Transmembrane helix</keyword>
<evidence type="ECO:0000313" key="10">
    <source>
        <dbReference type="Proteomes" id="UP000254263"/>
    </source>
</evidence>
<evidence type="ECO:0000259" key="8">
    <source>
        <dbReference type="Pfam" id="PF01618"/>
    </source>
</evidence>
<evidence type="ECO:0000256" key="6">
    <source>
        <dbReference type="RuleBase" id="RU004057"/>
    </source>
</evidence>
<evidence type="ECO:0000256" key="5">
    <source>
        <dbReference type="ARBA" id="ARBA00023136"/>
    </source>
</evidence>
<evidence type="ECO:0000313" key="9">
    <source>
        <dbReference type="EMBL" id="SUB77295.1"/>
    </source>
</evidence>
<keyword evidence="2" id="KW-1003">Cell membrane</keyword>
<evidence type="ECO:0000256" key="7">
    <source>
        <dbReference type="SAM" id="Phobius"/>
    </source>
</evidence>
<proteinExistence type="inferred from homology"/>
<feature type="transmembrane region" description="Helical" evidence="7">
    <location>
        <begin position="150"/>
        <end position="171"/>
    </location>
</feature>
<dbReference type="PANTHER" id="PTHR30625">
    <property type="entry name" value="PROTEIN TOLQ"/>
    <property type="match status" value="1"/>
</dbReference>
<evidence type="ECO:0000256" key="3">
    <source>
        <dbReference type="ARBA" id="ARBA00022692"/>
    </source>
</evidence>
<dbReference type="GO" id="GO:0005886">
    <property type="term" value="C:plasma membrane"/>
    <property type="evidence" value="ECO:0007669"/>
    <property type="project" value="UniProtKB-SubCell"/>
</dbReference>
<dbReference type="PANTHER" id="PTHR30625:SF3">
    <property type="entry name" value="TOL-PAL SYSTEM PROTEIN TOLQ"/>
    <property type="match status" value="1"/>
</dbReference>